<accession>A0A851HTN8</accession>
<evidence type="ECO:0000256" key="2">
    <source>
        <dbReference type="PIRNR" id="PIRNR016661"/>
    </source>
</evidence>
<comment type="caution">
    <text evidence="4">The sequence shown here is derived from an EMBL/GenBank/DDBJ whole genome shotgun (WGS) entry which is preliminary data.</text>
</comment>
<keyword evidence="5" id="KW-1185">Reference proteome</keyword>
<gene>
    <name evidence="4" type="ORF">HLV39_12860</name>
</gene>
<feature type="transmembrane region" description="Helical" evidence="3">
    <location>
        <begin position="53"/>
        <end position="80"/>
    </location>
</feature>
<comment type="similarity">
    <text evidence="1 2">Belongs to the BioY family.</text>
</comment>
<feature type="transmembrane region" description="Helical" evidence="3">
    <location>
        <begin position="162"/>
        <end position="183"/>
    </location>
</feature>
<dbReference type="GO" id="GO:0005886">
    <property type="term" value="C:plasma membrane"/>
    <property type="evidence" value="ECO:0007669"/>
    <property type="project" value="UniProtKB-SubCell"/>
</dbReference>
<protein>
    <recommendedName>
        <fullName evidence="2">Biotin transporter</fullName>
    </recommendedName>
</protein>
<comment type="subcellular location">
    <subcellularLocation>
        <location evidence="2">Cell membrane</location>
        <topology evidence="2">Multi-pass membrane protein</topology>
    </subcellularLocation>
</comment>
<dbReference type="PIRSF" id="PIRSF016661">
    <property type="entry name" value="BioY"/>
    <property type="match status" value="1"/>
</dbReference>
<proteinExistence type="inferred from homology"/>
<organism evidence="4 5">
    <name type="scientific">Marinobacter adhaerens</name>
    <dbReference type="NCBI Taxonomy" id="1033846"/>
    <lineage>
        <taxon>Bacteria</taxon>
        <taxon>Pseudomonadati</taxon>
        <taxon>Pseudomonadota</taxon>
        <taxon>Gammaproteobacteria</taxon>
        <taxon>Pseudomonadales</taxon>
        <taxon>Marinobacteraceae</taxon>
        <taxon>Marinobacter</taxon>
    </lineage>
</organism>
<dbReference type="GO" id="GO:0015225">
    <property type="term" value="F:biotin transmembrane transporter activity"/>
    <property type="evidence" value="ECO:0007669"/>
    <property type="project" value="UniProtKB-UniRule"/>
</dbReference>
<dbReference type="PANTHER" id="PTHR34295">
    <property type="entry name" value="BIOTIN TRANSPORTER BIOY"/>
    <property type="match status" value="1"/>
</dbReference>
<dbReference type="Pfam" id="PF02632">
    <property type="entry name" value="BioY"/>
    <property type="match status" value="1"/>
</dbReference>
<sequence length="193" mass="20147">MVSEPKNSFSPLNPNNRSASWKLVVVATAIACLSIASYIEIPMVPVPVTAQTYVLLTIGGLLGWKLGTASTVLWLILGALGLPVLAGGSSGLDYFSGPTAGYLFAFPLAVAVVGLLFERGWNTKNMALAFLAMLLGHAVCLGFGGLWLAFTIGPASAFMKGVLPFLIGGLLKSALAVATILIVDRFLRKNHAG</sequence>
<keyword evidence="3" id="KW-0812">Transmembrane</keyword>
<reference evidence="4 5" key="1">
    <citation type="submission" date="2020-03" db="EMBL/GenBank/DDBJ databases">
        <title>Metagenomic, metatranscriptomic, and metabolomic analyses revealed the key microbes and metabolic features during the fermentation of ganjang, Korean traditional soy sauce.</title>
        <authorList>
            <person name="Chun B.H."/>
            <person name="Jeon C.O."/>
        </authorList>
    </citation>
    <scope>NUCLEOTIDE SEQUENCE [LARGE SCALE GENOMIC DNA]</scope>
    <source>
        <strain evidence="4 5">KG14</strain>
    </source>
</reference>
<dbReference type="Gene3D" id="1.10.1760.20">
    <property type="match status" value="1"/>
</dbReference>
<dbReference type="PANTHER" id="PTHR34295:SF1">
    <property type="entry name" value="BIOTIN TRANSPORTER BIOY"/>
    <property type="match status" value="1"/>
</dbReference>
<evidence type="ECO:0000313" key="4">
    <source>
        <dbReference type="EMBL" id="NWN92383.1"/>
    </source>
</evidence>
<dbReference type="AlphaFoldDB" id="A0A851HTN8"/>
<name>A0A851HTN8_9GAMM</name>
<keyword evidence="2" id="KW-0813">Transport</keyword>
<feature type="transmembrane region" description="Helical" evidence="3">
    <location>
        <begin position="20"/>
        <end position="41"/>
    </location>
</feature>
<keyword evidence="2 3" id="KW-0472">Membrane</keyword>
<feature type="transmembrane region" description="Helical" evidence="3">
    <location>
        <begin position="100"/>
        <end position="117"/>
    </location>
</feature>
<evidence type="ECO:0000313" key="5">
    <source>
        <dbReference type="Proteomes" id="UP000536442"/>
    </source>
</evidence>
<evidence type="ECO:0000256" key="1">
    <source>
        <dbReference type="ARBA" id="ARBA00010692"/>
    </source>
</evidence>
<dbReference type="Proteomes" id="UP000536442">
    <property type="component" value="Unassembled WGS sequence"/>
</dbReference>
<dbReference type="EMBL" id="JABEVQ010000006">
    <property type="protein sequence ID" value="NWN92383.1"/>
    <property type="molecule type" value="Genomic_DNA"/>
</dbReference>
<dbReference type="InterPro" id="IPR003784">
    <property type="entry name" value="BioY"/>
</dbReference>
<keyword evidence="3" id="KW-1133">Transmembrane helix</keyword>
<keyword evidence="2" id="KW-1003">Cell membrane</keyword>
<evidence type="ECO:0000256" key="3">
    <source>
        <dbReference type="SAM" id="Phobius"/>
    </source>
</evidence>
<feature type="transmembrane region" description="Helical" evidence="3">
    <location>
        <begin position="129"/>
        <end position="150"/>
    </location>
</feature>